<dbReference type="InterPro" id="IPR001650">
    <property type="entry name" value="Helicase_C-like"/>
</dbReference>
<dbReference type="InterPro" id="IPR006474">
    <property type="entry name" value="Helicase_Cas3_CRISPR-ass_core"/>
</dbReference>
<feature type="domain" description="HD Cas3-type" evidence="10">
    <location>
        <begin position="29"/>
        <end position="215"/>
    </location>
</feature>
<keyword evidence="11" id="KW-0255">Endonuclease</keyword>
<keyword evidence="6" id="KW-0378">Hydrolase</keyword>
<dbReference type="InterPro" id="IPR006483">
    <property type="entry name" value="CRISPR-assoc_Cas3_HD"/>
</dbReference>
<dbReference type="Pfam" id="PF18395">
    <property type="entry name" value="Cas3_C"/>
    <property type="match status" value="1"/>
</dbReference>
<dbReference type="GO" id="GO:0051607">
    <property type="term" value="P:defense response to virus"/>
    <property type="evidence" value="ECO:0007669"/>
    <property type="project" value="UniProtKB-KW"/>
</dbReference>
<dbReference type="NCBIfam" id="TIGR01596">
    <property type="entry name" value="cas3_HD"/>
    <property type="match status" value="1"/>
</dbReference>
<protein>
    <submittedName>
        <fullName evidence="11">CRISPR-associated helicase/endonuclease Cas3</fullName>
    </submittedName>
</protein>
<evidence type="ECO:0000313" key="11">
    <source>
        <dbReference type="EMBL" id="NKZ00884.1"/>
    </source>
</evidence>
<dbReference type="InterPro" id="IPR041372">
    <property type="entry name" value="Cas3_C"/>
</dbReference>
<dbReference type="Proteomes" id="UP000553209">
    <property type="component" value="Unassembled WGS sequence"/>
</dbReference>
<evidence type="ECO:0000256" key="9">
    <source>
        <dbReference type="ARBA" id="ARBA00023118"/>
    </source>
</evidence>
<dbReference type="InterPro" id="IPR011545">
    <property type="entry name" value="DEAD/DEAH_box_helicase_dom"/>
</dbReference>
<evidence type="ECO:0000259" key="10">
    <source>
        <dbReference type="PROSITE" id="PS51643"/>
    </source>
</evidence>
<evidence type="ECO:0000256" key="1">
    <source>
        <dbReference type="ARBA" id="ARBA00006847"/>
    </source>
</evidence>
<evidence type="ECO:0000256" key="5">
    <source>
        <dbReference type="ARBA" id="ARBA00022741"/>
    </source>
</evidence>
<keyword evidence="8" id="KW-0067">ATP-binding</keyword>
<dbReference type="GO" id="GO:0003723">
    <property type="term" value="F:RNA binding"/>
    <property type="evidence" value="ECO:0007669"/>
    <property type="project" value="TreeGrafter"/>
</dbReference>
<dbReference type="SUPFAM" id="SSF52540">
    <property type="entry name" value="P-loop containing nucleoside triphosphate hydrolases"/>
    <property type="match status" value="1"/>
</dbReference>
<comment type="similarity">
    <text evidence="2">In the central section; belongs to the CRISPR-associated helicase Cas3 family.</text>
</comment>
<dbReference type="GO" id="GO:0005524">
    <property type="term" value="F:ATP binding"/>
    <property type="evidence" value="ECO:0007669"/>
    <property type="project" value="UniProtKB-KW"/>
</dbReference>
<dbReference type="GO" id="GO:0016787">
    <property type="term" value="F:hydrolase activity"/>
    <property type="evidence" value="ECO:0007669"/>
    <property type="project" value="UniProtKB-KW"/>
</dbReference>
<dbReference type="InterPro" id="IPR050547">
    <property type="entry name" value="DEAD_box_RNA_helicases"/>
</dbReference>
<dbReference type="InterPro" id="IPR038257">
    <property type="entry name" value="CRISPR-assoc_Cas3_HD_sf"/>
</dbReference>
<evidence type="ECO:0000256" key="8">
    <source>
        <dbReference type="ARBA" id="ARBA00022840"/>
    </source>
</evidence>
<dbReference type="InterPro" id="IPR054712">
    <property type="entry name" value="Cas3-like_dom"/>
</dbReference>
<comment type="similarity">
    <text evidence="1">In the N-terminal section; belongs to the CRISPR-associated nuclease Cas3-HD family.</text>
</comment>
<dbReference type="GO" id="GO:0046872">
    <property type="term" value="F:metal ion binding"/>
    <property type="evidence" value="ECO:0007669"/>
    <property type="project" value="UniProtKB-KW"/>
</dbReference>
<dbReference type="Pfam" id="PF00270">
    <property type="entry name" value="DEAD"/>
    <property type="match status" value="1"/>
</dbReference>
<dbReference type="RefSeq" id="WP_061081842.1">
    <property type="nucleotide sequence ID" value="NZ_JAAXPG010000028.1"/>
</dbReference>
<evidence type="ECO:0000313" key="12">
    <source>
        <dbReference type="Proteomes" id="UP000553209"/>
    </source>
</evidence>
<dbReference type="CDD" id="cd17930">
    <property type="entry name" value="DEXHc_cas3"/>
    <property type="match status" value="1"/>
</dbReference>
<evidence type="ECO:0000256" key="2">
    <source>
        <dbReference type="ARBA" id="ARBA00009046"/>
    </source>
</evidence>
<dbReference type="Gene3D" id="3.40.50.300">
    <property type="entry name" value="P-loop containing nucleotide triphosphate hydrolases"/>
    <property type="match status" value="2"/>
</dbReference>
<evidence type="ECO:0000256" key="7">
    <source>
        <dbReference type="ARBA" id="ARBA00022806"/>
    </source>
</evidence>
<keyword evidence="12" id="KW-1185">Reference proteome</keyword>
<keyword evidence="3" id="KW-0540">Nuclease</keyword>
<dbReference type="PANTHER" id="PTHR47963">
    <property type="entry name" value="DEAD-BOX ATP-DEPENDENT RNA HELICASE 47, MITOCHONDRIAL"/>
    <property type="match status" value="1"/>
</dbReference>
<keyword evidence="9" id="KW-0051">Antiviral defense</keyword>
<dbReference type="PANTHER" id="PTHR47963:SF9">
    <property type="entry name" value="CRISPR-ASSOCIATED ENDONUCLEASE_HELICASE CAS3"/>
    <property type="match status" value="1"/>
</dbReference>
<evidence type="ECO:0000256" key="4">
    <source>
        <dbReference type="ARBA" id="ARBA00022723"/>
    </source>
</evidence>
<accession>A0A7X6RSP7</accession>
<keyword evidence="7" id="KW-0347">Helicase</keyword>
<evidence type="ECO:0000256" key="6">
    <source>
        <dbReference type="ARBA" id="ARBA00022801"/>
    </source>
</evidence>
<keyword evidence="4" id="KW-0479">Metal-binding</keyword>
<gene>
    <name evidence="11" type="ORF">HGB44_24900</name>
</gene>
<dbReference type="EMBL" id="JAAXPG010000028">
    <property type="protein sequence ID" value="NKZ00884.1"/>
    <property type="molecule type" value="Genomic_DNA"/>
</dbReference>
<dbReference type="GO" id="GO:0004519">
    <property type="term" value="F:endonuclease activity"/>
    <property type="evidence" value="ECO:0007669"/>
    <property type="project" value="UniProtKB-KW"/>
</dbReference>
<evidence type="ECO:0000256" key="3">
    <source>
        <dbReference type="ARBA" id="ARBA00022722"/>
    </source>
</evidence>
<dbReference type="SMART" id="SM00490">
    <property type="entry name" value="HELICc"/>
    <property type="match status" value="1"/>
</dbReference>
<dbReference type="Pfam" id="PF18019">
    <property type="entry name" value="Cas3_HD"/>
    <property type="match status" value="1"/>
</dbReference>
<dbReference type="InterPro" id="IPR027417">
    <property type="entry name" value="P-loop_NTPase"/>
</dbReference>
<dbReference type="NCBIfam" id="TIGR01587">
    <property type="entry name" value="cas3_core"/>
    <property type="match status" value="1"/>
</dbReference>
<dbReference type="GO" id="GO:0003724">
    <property type="term" value="F:RNA helicase activity"/>
    <property type="evidence" value="ECO:0007669"/>
    <property type="project" value="TreeGrafter"/>
</dbReference>
<organism evidence="11 12">
    <name type="scientific">Nocardiopsis alborubida</name>
    <dbReference type="NCBI Taxonomy" id="146802"/>
    <lineage>
        <taxon>Bacteria</taxon>
        <taxon>Bacillati</taxon>
        <taxon>Actinomycetota</taxon>
        <taxon>Actinomycetes</taxon>
        <taxon>Streptosporangiales</taxon>
        <taxon>Nocardiopsidaceae</taxon>
        <taxon>Nocardiopsis</taxon>
    </lineage>
</organism>
<name>A0A7X6RSP7_9ACTN</name>
<keyword evidence="5" id="KW-0547">Nucleotide-binding</keyword>
<dbReference type="AlphaFoldDB" id="A0A7X6RSP7"/>
<dbReference type="PROSITE" id="PS51643">
    <property type="entry name" value="HD_CAS3"/>
    <property type="match status" value="1"/>
</dbReference>
<reference evidence="11 12" key="1">
    <citation type="submission" date="2020-04" db="EMBL/GenBank/DDBJ databases">
        <title>MicrobeNet Type strains.</title>
        <authorList>
            <person name="Nicholson A.C."/>
        </authorList>
    </citation>
    <scope>NUCLEOTIDE SEQUENCE [LARGE SCALE GENOMIC DNA]</scope>
    <source>
        <strain evidence="11 12">ATCC 23612</strain>
    </source>
</reference>
<dbReference type="CDD" id="cd09641">
    <property type="entry name" value="Cas3''_I"/>
    <property type="match status" value="1"/>
</dbReference>
<comment type="caution">
    <text evidence="11">The sequence shown here is derived from an EMBL/GenBank/DDBJ whole genome shotgun (WGS) entry which is preliminary data.</text>
</comment>
<proteinExistence type="inferred from homology"/>
<dbReference type="Gene3D" id="1.10.3210.30">
    <property type="match status" value="1"/>
</dbReference>
<dbReference type="Pfam" id="PF22590">
    <property type="entry name" value="Cas3-like_C_2"/>
    <property type="match status" value="1"/>
</dbReference>
<sequence length="918" mass="101253">MTADPPDLPDPAENSTHIDLCLWAKERHLRGHRYPYVLHALDATAAALVLWDIVLSSGLQHRIAAGLGTDEHHARALVAFWAGCHDIGKLVREFQEQAPLDLSAYPDDPHPGDKAGHSFVTHQWLVTALGSLGYSDEDGYTAHLVAQLLGGHHGVYPEPLDEYTTPRFQDGPWQEQRERSTRLVHEAAGFPEPPARFKAAVAHLICGLVILADWLVSQEHFLLNQLRTPPADGGRTALLAHFQASAPRIIALVQEAGLRRLTTNPASFAESFPEFTPNGLQDSLARHLPGLCAEGGLVLVTAPPGEGKTEAALHAADLLGNATGHDGRFLALPTMATADQMYGRLKKYAQHRSEVGSPLTLLHSMAWLNPEYAPTDQELTRSDDLAPTSWLMKAKRGLLASWSTGTIDQALMAVLPSRHNAVRMFGLAGKVVVVDEVHAVDPYMQILLERLLHWLGVYRVPVVLLSATLHHSVANSLVKAYVTGSKGKVKRSAPPFVEKISYPGWLHVHPGSGEVTANPEPFGTTKRDPLKVDLVPIPLKDKRPNREQALRDLLSPLVAESGCAAVICTTVAEAQQTRNLLASWFATLEDPPELFLLHARFPQDQRTRITAELTRRLGKEGAGNGDRPTRAVIVATQVVEQSLDLDLDLLVTDLAPVGLLLQRAGRCWRHEHLGVVTRPTWASEPRMAVLVPQEEQSRGHVPRSWQYVYTPSLLMRTHTLLARRAGAHVRIPEDIQELVDDLYDDPTLIEDVTADIKRMGEELALRTHGRNTVIPTSREVYGDLAPLTKADFEIGEHFLATRFGADSVRVLCCYRDAHGDLWLDEALTRRLPAADSEGRMSGEDLRAVISRTIPLRADRNTQPPLAEANRAPKEWEKNFHLHDLVLLVHPVGDGTTGEAVLGDRRLYLHPDNGLEEHT</sequence>